<feature type="compositionally biased region" description="Basic and acidic residues" evidence="1">
    <location>
        <begin position="694"/>
        <end position="764"/>
    </location>
</feature>
<evidence type="ECO:0000313" key="4">
    <source>
        <dbReference type="Proteomes" id="UP001328107"/>
    </source>
</evidence>
<keyword evidence="2" id="KW-1133">Transmembrane helix</keyword>
<feature type="region of interest" description="Disordered" evidence="1">
    <location>
        <begin position="685"/>
        <end position="764"/>
    </location>
</feature>
<gene>
    <name evidence="3" type="ORF">PMAYCL1PPCAC_12019</name>
</gene>
<sequence>DAVSGVDRACTMPPPPIPPSRAEWSIPPAVGRAAPLPVLLLPAKYVIGFFFTSFCLIVLAPLVPLFLLVRFVIYVHDKLVLPRTCDVLWPRPPFTRSFLWVNNDVSLNSIKAILRRVPPPPQRCCFTPTVLAQVEVLDWDHQKSALRTHDDLVTYVKDKMDHVPYDVEVRIVTGCEINSLGKTLLAVKTHPDSFPLCMTRILCELSQGNITIEMEPRVYYECPLSPSARFYKFRRHADNVLKKIEVFCFGPLFLLSLPRFSPEKVWRALLADKDQVLSYRRASLNGNDDSETSQLCIASSVQLKQETSVSFSITEICDVDELQKAERLLRATMAELLTSFLAGALRRYFRESEPAILHPPDCSAAFAVCSEKLSTCSHSHPCDHLLLPIQLPLGVEGRIPRLWSLQRQFALHDENCVPQALKTFNSVVRFLLPRKKANSVAHFFFKHSVLNVSFMRIHGDIMMDSSLLTRFIPIPPLSLPSRASFVFVQQKDKILLVSSIDRGLFERHDDIFKYMKDEQKGLLEHFSFRLRTLTQTCVLPERLPSEDAAPLPAPLDAPHNAPNAERVGLLAGPSRNRRKSMADLNVLLQQVQSELDEMRKNPSVDDRDATIQRLRDLETKIEEFHNGMKSELWGNTVWVRQEKDEAMKRVAELLAPYQRRVSVSGRKLSVKATKEYEFLRRASATTEVSMGRGSGEKKEKESRSGAERATSEEEIDEEKREEKEENEERVMEEKEEEGKNEEMKGEETKKEGEKKEEERKEGDE</sequence>
<accession>A0AAN5CFV8</accession>
<name>A0AAN5CFV8_9BILA</name>
<keyword evidence="2" id="KW-0472">Membrane</keyword>
<evidence type="ECO:0000256" key="1">
    <source>
        <dbReference type="SAM" id="MobiDB-lite"/>
    </source>
</evidence>
<evidence type="ECO:0000313" key="3">
    <source>
        <dbReference type="EMBL" id="GMR41824.1"/>
    </source>
</evidence>
<comment type="caution">
    <text evidence="3">The sequence shown here is derived from an EMBL/GenBank/DDBJ whole genome shotgun (WGS) entry which is preliminary data.</text>
</comment>
<reference evidence="4" key="1">
    <citation type="submission" date="2022-10" db="EMBL/GenBank/DDBJ databases">
        <title>Genome assembly of Pristionchus species.</title>
        <authorList>
            <person name="Yoshida K."/>
            <person name="Sommer R.J."/>
        </authorList>
    </citation>
    <scope>NUCLEOTIDE SEQUENCE [LARGE SCALE GENOMIC DNA]</scope>
    <source>
        <strain evidence="4">RS5460</strain>
    </source>
</reference>
<dbReference type="Proteomes" id="UP001328107">
    <property type="component" value="Unassembled WGS sequence"/>
</dbReference>
<feature type="transmembrane region" description="Helical" evidence="2">
    <location>
        <begin position="45"/>
        <end position="73"/>
    </location>
</feature>
<organism evidence="3 4">
    <name type="scientific">Pristionchus mayeri</name>
    <dbReference type="NCBI Taxonomy" id="1317129"/>
    <lineage>
        <taxon>Eukaryota</taxon>
        <taxon>Metazoa</taxon>
        <taxon>Ecdysozoa</taxon>
        <taxon>Nematoda</taxon>
        <taxon>Chromadorea</taxon>
        <taxon>Rhabditida</taxon>
        <taxon>Rhabditina</taxon>
        <taxon>Diplogasteromorpha</taxon>
        <taxon>Diplogasteroidea</taxon>
        <taxon>Neodiplogasteridae</taxon>
        <taxon>Pristionchus</taxon>
    </lineage>
</organism>
<protein>
    <submittedName>
        <fullName evidence="3">Uncharacterized protein</fullName>
    </submittedName>
</protein>
<dbReference type="EMBL" id="BTRK01000003">
    <property type="protein sequence ID" value="GMR41824.1"/>
    <property type="molecule type" value="Genomic_DNA"/>
</dbReference>
<keyword evidence="2" id="KW-0812">Transmembrane</keyword>
<feature type="non-terminal residue" evidence="3">
    <location>
        <position position="1"/>
    </location>
</feature>
<keyword evidence="4" id="KW-1185">Reference proteome</keyword>
<evidence type="ECO:0000256" key="2">
    <source>
        <dbReference type="SAM" id="Phobius"/>
    </source>
</evidence>
<proteinExistence type="predicted"/>
<dbReference type="AlphaFoldDB" id="A0AAN5CFV8"/>
<feature type="non-terminal residue" evidence="3">
    <location>
        <position position="764"/>
    </location>
</feature>